<dbReference type="EMBL" id="SNRW01009869">
    <property type="protein sequence ID" value="KAA6377380.1"/>
    <property type="molecule type" value="Genomic_DNA"/>
</dbReference>
<name>A0A5J4V4V3_9EUKA</name>
<proteinExistence type="predicted"/>
<evidence type="ECO:0000256" key="2">
    <source>
        <dbReference type="SAM" id="Phobius"/>
    </source>
</evidence>
<feature type="transmembrane region" description="Helical" evidence="2">
    <location>
        <begin position="134"/>
        <end position="153"/>
    </location>
</feature>
<keyword evidence="2" id="KW-1133">Transmembrane helix</keyword>
<keyword evidence="2" id="KW-0472">Membrane</keyword>
<dbReference type="AlphaFoldDB" id="A0A5J4V4V3"/>
<gene>
    <name evidence="3" type="ORF">EZS28_027093</name>
</gene>
<reference evidence="3 4" key="1">
    <citation type="submission" date="2019-03" db="EMBL/GenBank/DDBJ databases">
        <title>Single cell metagenomics reveals metabolic interactions within the superorganism composed of flagellate Streblomastix strix and complex community of Bacteroidetes bacteria on its surface.</title>
        <authorList>
            <person name="Treitli S.C."/>
            <person name="Kolisko M."/>
            <person name="Husnik F."/>
            <person name="Keeling P."/>
            <person name="Hampl V."/>
        </authorList>
    </citation>
    <scope>NUCLEOTIDE SEQUENCE [LARGE SCALE GENOMIC DNA]</scope>
    <source>
        <strain evidence="3">ST1C</strain>
    </source>
</reference>
<feature type="coiled-coil region" evidence="1">
    <location>
        <begin position="92"/>
        <end position="126"/>
    </location>
</feature>
<comment type="caution">
    <text evidence="3">The sequence shown here is derived from an EMBL/GenBank/DDBJ whole genome shotgun (WGS) entry which is preliminary data.</text>
</comment>
<protein>
    <submittedName>
        <fullName evidence="3">Uncharacterized protein</fullName>
    </submittedName>
</protein>
<sequence>MQLGKNSILAVFLKHQCPYLQELLLLHDPTFLYIDVRDTENSILTLLILQPNELWKAGRFQNASKARKTFLPVLYEEVEIIDDELKAKIGAQDDDQQECKAKEREARELREEQEQLSQKERFYIKRNYNLETSFLYIAFVPFTCDLRFFIIFIK</sequence>
<evidence type="ECO:0000313" key="3">
    <source>
        <dbReference type="EMBL" id="KAA6377380.1"/>
    </source>
</evidence>
<organism evidence="3 4">
    <name type="scientific">Streblomastix strix</name>
    <dbReference type="NCBI Taxonomy" id="222440"/>
    <lineage>
        <taxon>Eukaryota</taxon>
        <taxon>Metamonada</taxon>
        <taxon>Preaxostyla</taxon>
        <taxon>Oxymonadida</taxon>
        <taxon>Streblomastigidae</taxon>
        <taxon>Streblomastix</taxon>
    </lineage>
</organism>
<accession>A0A5J4V4V3</accession>
<dbReference type="Proteomes" id="UP000324800">
    <property type="component" value="Unassembled WGS sequence"/>
</dbReference>
<evidence type="ECO:0000256" key="1">
    <source>
        <dbReference type="SAM" id="Coils"/>
    </source>
</evidence>
<keyword evidence="2" id="KW-0812">Transmembrane</keyword>
<evidence type="ECO:0000313" key="4">
    <source>
        <dbReference type="Proteomes" id="UP000324800"/>
    </source>
</evidence>
<keyword evidence="1" id="KW-0175">Coiled coil</keyword>